<dbReference type="PATRIC" id="fig|861299.3.peg.6183"/>
<dbReference type="SUPFAM" id="SSF82693">
    <property type="entry name" value="Multidrug efflux transporter AcrB pore domain, PN1, PN2, PC1 and PC2 subdomains"/>
    <property type="match status" value="3"/>
</dbReference>
<keyword evidence="5 8" id="KW-0812">Transmembrane</keyword>
<dbReference type="FunCoup" id="W0RTM5">
    <property type="interactions" value="367"/>
</dbReference>
<dbReference type="SUPFAM" id="SSF82714">
    <property type="entry name" value="Multidrug efflux transporter AcrB TolC docking domain, DN and DC subdomains"/>
    <property type="match status" value="2"/>
</dbReference>
<feature type="transmembrane region" description="Helical" evidence="8">
    <location>
        <begin position="366"/>
        <end position="383"/>
    </location>
</feature>
<feature type="transmembrane region" description="Helical" evidence="8">
    <location>
        <begin position="538"/>
        <end position="555"/>
    </location>
</feature>
<dbReference type="PRINTS" id="PR00702">
    <property type="entry name" value="ACRIFLAVINRP"/>
</dbReference>
<keyword evidence="7 8" id="KW-0472">Membrane</keyword>
<geneLocation type="plasmid" evidence="9 10">
    <name>2</name>
</geneLocation>
<evidence type="ECO:0000256" key="3">
    <source>
        <dbReference type="ARBA" id="ARBA00022475"/>
    </source>
</evidence>
<name>W0RTM5_9BACT</name>
<dbReference type="Proteomes" id="UP000019151">
    <property type="component" value="Plasmid 2"/>
</dbReference>
<sequence>MNALAQFIRRPVMTTVLMLGLFLSGLFAFRSLAVSDLPNVDFPTITVSASLPGASPETMAASVATPLEKQFSTIAGIDNMTSSSTLGSTQITLQFSLERNVDAAAQDVQAAISATLRQLPQDITPPSYQKVNPANSPILFVALSSSTIPLSQLDEIAQTQLAQRLSTVNGVAQVQVFGTQKRAIRVQMDPQRMARLQLGTSDVATAISQGNPNLPSGTLWGDRRAVTVQANGQLSTADQFANIVVTYRNGAPVRVGDIGRVYEGVQNDKTAAWFGGPAAGSEPHRAIALAIQRQPGTNTVEVADGVKALMAQLTGNLPGGVKIDVIFDRSRTIKENVHEVEFTLLLTLVLVVLVVFVFLRSPRATAIPSLALPLSVAGTFAVMKALDYSLDNLSLMALTLAVGLLVDDAIVVLENIMRHREMGKPAMEAALDGSREVGFTVLSMTLSLTAVFLPLLFMGGIIGRLFREFAVTIAVSILISGVVSLTLTPMLASRMIGAHGHEGAPRWLRAPLDLFERIYDASHDGYARTLHWAMRHRVYVLGVSGITLVGTYFLFRMVPTGFLPSDDTGFLSATVEAAQGTSYDDMVRHQGEAAALLQKDPNVEAFMSTVGGLSSVNQGRLSIRLKDANERALDADGVARELTAKLNRVPGVQVFVQNPPTIRIGGRQAKALYQFTLQGTDLKALYAGAEQLEGRLRASPSLADVTSDLQLANPTAALTIDRDRAAALHVSPQAIEQTLYDAYGARQVSTIYTSTNQYWVVLELDPAAQRDPGALGLLYVKSTTGAAVPLASVTTANTTVGPLSVNHSGQVPSVTLSFNLREGVSLGAATQEVEREARAVLPATIATQFSGTAQAFQDSQAGLGVLLLLAVLVIYGILSILYESFIHPVTILSGLPFAVFGALGALLLTGQELTLYAFIGLVLLVGIVKKNAIMMVDFAVEAERARHLSAEESVVEACLVRYRPIMMTTMAAIVGTLPIALGLGAGAASRRPLGIVVVGGLAFSQLVTLYLTPVIYTYFDALQRRLARRRAPVGEAVAVGGD</sequence>
<evidence type="ECO:0000256" key="4">
    <source>
        <dbReference type="ARBA" id="ARBA00022519"/>
    </source>
</evidence>
<protein>
    <submittedName>
        <fullName evidence="9">Acriflavin resistance protein</fullName>
    </submittedName>
</protein>
<dbReference type="InterPro" id="IPR027463">
    <property type="entry name" value="AcrB_DN_DC_subdom"/>
</dbReference>
<keyword evidence="9" id="KW-0614">Plasmid</keyword>
<feature type="transmembrane region" description="Helical" evidence="8">
    <location>
        <begin position="469"/>
        <end position="492"/>
    </location>
</feature>
<evidence type="ECO:0000256" key="7">
    <source>
        <dbReference type="ARBA" id="ARBA00023136"/>
    </source>
</evidence>
<dbReference type="Gene3D" id="3.30.70.1430">
    <property type="entry name" value="Multidrug efflux transporter AcrB pore domain"/>
    <property type="match status" value="2"/>
</dbReference>
<dbReference type="SUPFAM" id="SSF82866">
    <property type="entry name" value="Multidrug efflux transporter AcrB transmembrane domain"/>
    <property type="match status" value="2"/>
</dbReference>
<dbReference type="Gene3D" id="3.30.70.1440">
    <property type="entry name" value="Multidrug efflux transporter AcrB pore domain"/>
    <property type="match status" value="1"/>
</dbReference>
<evidence type="ECO:0000256" key="2">
    <source>
        <dbReference type="ARBA" id="ARBA00022448"/>
    </source>
</evidence>
<organism evidence="9 10">
    <name type="scientific">Gemmatirosa kalamazoonensis</name>
    <dbReference type="NCBI Taxonomy" id="861299"/>
    <lineage>
        <taxon>Bacteria</taxon>
        <taxon>Pseudomonadati</taxon>
        <taxon>Gemmatimonadota</taxon>
        <taxon>Gemmatimonadia</taxon>
        <taxon>Gemmatimonadales</taxon>
        <taxon>Gemmatimonadaceae</taxon>
        <taxon>Gemmatirosa</taxon>
    </lineage>
</organism>
<dbReference type="EMBL" id="CP007130">
    <property type="protein sequence ID" value="AHG93660.1"/>
    <property type="molecule type" value="Genomic_DNA"/>
</dbReference>
<proteinExistence type="predicted"/>
<feature type="transmembrane region" description="Helical" evidence="8">
    <location>
        <begin position="395"/>
        <end position="416"/>
    </location>
</feature>
<evidence type="ECO:0000256" key="1">
    <source>
        <dbReference type="ARBA" id="ARBA00004429"/>
    </source>
</evidence>
<dbReference type="AlphaFoldDB" id="W0RTM5"/>
<keyword evidence="10" id="KW-1185">Reference proteome</keyword>
<dbReference type="GO" id="GO:0005886">
    <property type="term" value="C:plasma membrane"/>
    <property type="evidence" value="ECO:0007669"/>
    <property type="project" value="UniProtKB-SubCell"/>
</dbReference>
<keyword evidence="3" id="KW-1003">Cell membrane</keyword>
<dbReference type="InParanoid" id="W0RTM5"/>
<comment type="subcellular location">
    <subcellularLocation>
        <location evidence="1">Cell inner membrane</location>
        <topology evidence="1">Multi-pass membrane protein</topology>
    </subcellularLocation>
</comment>
<accession>W0RTM5</accession>
<dbReference type="FunFam" id="1.20.1640.10:FF:000001">
    <property type="entry name" value="Efflux pump membrane transporter"/>
    <property type="match status" value="1"/>
</dbReference>
<dbReference type="Gene3D" id="3.30.2090.10">
    <property type="entry name" value="Multidrug efflux transporter AcrB TolC docking domain, DN and DC subdomains"/>
    <property type="match status" value="2"/>
</dbReference>
<dbReference type="InterPro" id="IPR001036">
    <property type="entry name" value="Acrflvin-R"/>
</dbReference>
<feature type="transmembrane region" description="Helical" evidence="8">
    <location>
        <begin position="861"/>
        <end position="882"/>
    </location>
</feature>
<dbReference type="OrthoDB" id="9807350at2"/>
<dbReference type="GO" id="GO:0042910">
    <property type="term" value="F:xenobiotic transmembrane transporter activity"/>
    <property type="evidence" value="ECO:0007669"/>
    <property type="project" value="TreeGrafter"/>
</dbReference>
<dbReference type="FunFam" id="3.30.70.1430:FF:000001">
    <property type="entry name" value="Efflux pump membrane transporter"/>
    <property type="match status" value="1"/>
</dbReference>
<evidence type="ECO:0000313" key="10">
    <source>
        <dbReference type="Proteomes" id="UP000019151"/>
    </source>
</evidence>
<gene>
    <name evidence="9" type="ORF">J421_6125</name>
</gene>
<evidence type="ECO:0000256" key="6">
    <source>
        <dbReference type="ARBA" id="ARBA00022989"/>
    </source>
</evidence>
<feature type="transmembrane region" description="Helical" evidence="8">
    <location>
        <begin position="342"/>
        <end position="359"/>
    </location>
</feature>
<dbReference type="PANTHER" id="PTHR32063">
    <property type="match status" value="1"/>
</dbReference>
<keyword evidence="4" id="KW-0997">Cell inner membrane</keyword>
<feature type="transmembrane region" description="Helical" evidence="8">
    <location>
        <begin position="889"/>
        <end position="907"/>
    </location>
</feature>
<dbReference type="Gene3D" id="3.30.70.1320">
    <property type="entry name" value="Multidrug efflux transporter AcrB pore domain like"/>
    <property type="match status" value="1"/>
</dbReference>
<evidence type="ECO:0000256" key="8">
    <source>
        <dbReference type="SAM" id="Phobius"/>
    </source>
</evidence>
<feature type="transmembrane region" description="Helical" evidence="8">
    <location>
        <begin position="970"/>
        <end position="989"/>
    </location>
</feature>
<evidence type="ECO:0000313" key="9">
    <source>
        <dbReference type="EMBL" id="AHG93660.1"/>
    </source>
</evidence>
<dbReference type="Gene3D" id="1.20.1640.10">
    <property type="entry name" value="Multidrug efflux transporter AcrB transmembrane domain"/>
    <property type="match status" value="2"/>
</dbReference>
<dbReference type="RefSeq" id="WP_025414954.1">
    <property type="nucleotide sequence ID" value="NZ_CP007130.1"/>
</dbReference>
<feature type="transmembrane region" description="Helical" evidence="8">
    <location>
        <begin position="995"/>
        <end position="1019"/>
    </location>
</feature>
<reference evidence="9 10" key="1">
    <citation type="journal article" date="2014" name="Genome Announc.">
        <title>Genome Sequence and Methylome of Soil Bacterium Gemmatirosa kalamazoonensis KBS708T, a Member of the Rarely Cultivated Gemmatimonadetes Phylum.</title>
        <authorList>
            <person name="Debruyn J.M."/>
            <person name="Radosevich M."/>
            <person name="Wommack K.E."/>
            <person name="Polson S.W."/>
            <person name="Hauser L.J."/>
            <person name="Fawaz M.N."/>
            <person name="Korlach J."/>
            <person name="Tsai Y.C."/>
        </authorList>
    </citation>
    <scope>NUCLEOTIDE SEQUENCE [LARGE SCALE GENOMIC DNA]</scope>
    <source>
        <strain evidence="9 10">KBS708</strain>
        <plasmid evidence="10">Plasmid 2</plasmid>
    </source>
</reference>
<dbReference type="eggNOG" id="COG0841">
    <property type="taxonomic scope" value="Bacteria"/>
</dbReference>
<feature type="transmembrane region" description="Helical" evidence="8">
    <location>
        <begin position="913"/>
        <end position="928"/>
    </location>
</feature>
<dbReference type="Pfam" id="PF00873">
    <property type="entry name" value="ACR_tran"/>
    <property type="match status" value="1"/>
</dbReference>
<dbReference type="KEGG" id="gba:J421_6125"/>
<dbReference type="PANTHER" id="PTHR32063:SF21">
    <property type="entry name" value="MULTIDRUG RESISTANCE PROTEIN MDTB"/>
    <property type="match status" value="1"/>
</dbReference>
<keyword evidence="6 8" id="KW-1133">Transmembrane helix</keyword>
<keyword evidence="2" id="KW-0813">Transport</keyword>
<evidence type="ECO:0000256" key="5">
    <source>
        <dbReference type="ARBA" id="ARBA00022692"/>
    </source>
</evidence>
<dbReference type="HOGENOM" id="CLU_002755_1_2_0"/>
<feature type="transmembrane region" description="Helical" evidence="8">
    <location>
        <begin position="437"/>
        <end position="463"/>
    </location>
</feature>